<evidence type="ECO:0000256" key="10">
    <source>
        <dbReference type="PROSITE-ProRule" id="PRU00023"/>
    </source>
</evidence>
<sequence>MGNTSTSVTAGVKNQVNSGSKALYKLANLAGGGELVNLAKIARKTNDFTELDEKIRAEVPRFLYNDGEGAWLSIAEVISTRHKERTGSDFVSIIPNASSKAPNQQNKEGTLKEVCWDLTERGAVGETALHVCFLCGTEDHMVLAKRLIEFYPKLINDVYISDEYFGENVLHMGVVNEDPQVVRFLLHRGANVAQRCSGNFFTCDDQKASRTDSSEHEWVALSKSTRYMGHMYWGEYPLSFAACLSQEECFRLLVAKGASPNWQDT</sequence>
<evidence type="ECO:0000256" key="3">
    <source>
        <dbReference type="ARBA" id="ARBA00022475"/>
    </source>
</evidence>
<dbReference type="GO" id="GO:0098703">
    <property type="term" value="P:calcium ion import across plasma membrane"/>
    <property type="evidence" value="ECO:0007669"/>
    <property type="project" value="TreeGrafter"/>
</dbReference>
<dbReference type="SUPFAM" id="SSF48403">
    <property type="entry name" value="Ankyrin repeat"/>
    <property type="match status" value="1"/>
</dbReference>
<feature type="repeat" description="ANK" evidence="10">
    <location>
        <begin position="233"/>
        <end position="265"/>
    </location>
</feature>
<evidence type="ECO:0000256" key="9">
    <source>
        <dbReference type="ARBA" id="ARBA00023303"/>
    </source>
</evidence>
<keyword evidence="4" id="KW-0109">Calcium transport</keyword>
<dbReference type="PANTHER" id="PTHR10582">
    <property type="entry name" value="TRANSIENT RECEPTOR POTENTIAL ION CHANNEL PROTEIN"/>
    <property type="match status" value="1"/>
</dbReference>
<dbReference type="WBParaSite" id="PSAMB.scaffold8825size5732.g31814.t1">
    <property type="protein sequence ID" value="PSAMB.scaffold8825size5732.g31814.t1"/>
    <property type="gene ID" value="PSAMB.scaffold8825size5732.g31814"/>
</dbReference>
<dbReference type="GO" id="GO:0005262">
    <property type="term" value="F:calcium channel activity"/>
    <property type="evidence" value="ECO:0007669"/>
    <property type="project" value="UniProtKB-KW"/>
</dbReference>
<dbReference type="PROSITE" id="PS50088">
    <property type="entry name" value="ANK_REPEAT"/>
    <property type="match status" value="2"/>
</dbReference>
<dbReference type="GO" id="GO:0005886">
    <property type="term" value="C:plasma membrane"/>
    <property type="evidence" value="ECO:0007669"/>
    <property type="project" value="UniProtKB-SubCell"/>
</dbReference>
<evidence type="ECO:0000256" key="2">
    <source>
        <dbReference type="ARBA" id="ARBA00022448"/>
    </source>
</evidence>
<dbReference type="InterPro" id="IPR024862">
    <property type="entry name" value="TRPV"/>
</dbReference>
<keyword evidence="10" id="KW-0040">ANK repeat</keyword>
<keyword evidence="9" id="KW-0407">Ion channel</keyword>
<dbReference type="PANTHER" id="PTHR10582:SF28">
    <property type="entry name" value="NANCHUNG, ISOFORM B"/>
    <property type="match status" value="1"/>
</dbReference>
<dbReference type="Gene3D" id="1.25.40.20">
    <property type="entry name" value="Ankyrin repeat-containing domain"/>
    <property type="match status" value="1"/>
</dbReference>
<dbReference type="Pfam" id="PF00023">
    <property type="entry name" value="Ank"/>
    <property type="match status" value="2"/>
</dbReference>
<keyword evidence="11" id="KW-1185">Reference proteome</keyword>
<keyword evidence="6" id="KW-0677">Repeat</keyword>
<dbReference type="InterPro" id="IPR036770">
    <property type="entry name" value="Ankyrin_rpt-contain_sf"/>
</dbReference>
<keyword evidence="7" id="KW-0106">Calcium</keyword>
<evidence type="ECO:0000256" key="6">
    <source>
        <dbReference type="ARBA" id="ARBA00022737"/>
    </source>
</evidence>
<keyword evidence="5" id="KW-0107">Calcium channel</keyword>
<accession>A0A914XNW5</accession>
<feature type="repeat" description="ANK" evidence="10">
    <location>
        <begin position="165"/>
        <end position="197"/>
    </location>
</feature>
<evidence type="ECO:0000256" key="1">
    <source>
        <dbReference type="ARBA" id="ARBA00004651"/>
    </source>
</evidence>
<dbReference type="SMART" id="SM00248">
    <property type="entry name" value="ANK"/>
    <property type="match status" value="3"/>
</dbReference>
<evidence type="ECO:0000256" key="5">
    <source>
        <dbReference type="ARBA" id="ARBA00022673"/>
    </source>
</evidence>
<dbReference type="PROSITE" id="PS50297">
    <property type="entry name" value="ANK_REP_REGION"/>
    <property type="match status" value="2"/>
</dbReference>
<comment type="subcellular location">
    <subcellularLocation>
        <location evidence="1">Cell membrane</location>
        <topology evidence="1">Multi-pass membrane protein</topology>
    </subcellularLocation>
</comment>
<evidence type="ECO:0000256" key="7">
    <source>
        <dbReference type="ARBA" id="ARBA00022837"/>
    </source>
</evidence>
<dbReference type="Proteomes" id="UP000887566">
    <property type="component" value="Unplaced"/>
</dbReference>
<evidence type="ECO:0000256" key="8">
    <source>
        <dbReference type="ARBA" id="ARBA00023065"/>
    </source>
</evidence>
<keyword evidence="2" id="KW-0813">Transport</keyword>
<dbReference type="InterPro" id="IPR002110">
    <property type="entry name" value="Ankyrin_rpt"/>
</dbReference>
<name>A0A914XNW5_9BILA</name>
<evidence type="ECO:0000313" key="12">
    <source>
        <dbReference type="WBParaSite" id="PSAMB.scaffold8825size5732.g31814.t1"/>
    </source>
</evidence>
<proteinExistence type="predicted"/>
<keyword evidence="3" id="KW-1003">Cell membrane</keyword>
<keyword evidence="3" id="KW-0472">Membrane</keyword>
<evidence type="ECO:0000256" key="4">
    <source>
        <dbReference type="ARBA" id="ARBA00022568"/>
    </source>
</evidence>
<organism evidence="11 12">
    <name type="scientific">Plectus sambesii</name>
    <dbReference type="NCBI Taxonomy" id="2011161"/>
    <lineage>
        <taxon>Eukaryota</taxon>
        <taxon>Metazoa</taxon>
        <taxon>Ecdysozoa</taxon>
        <taxon>Nematoda</taxon>
        <taxon>Chromadorea</taxon>
        <taxon>Plectida</taxon>
        <taxon>Plectina</taxon>
        <taxon>Plectoidea</taxon>
        <taxon>Plectidae</taxon>
        <taxon>Plectus</taxon>
    </lineage>
</organism>
<keyword evidence="8" id="KW-0406">Ion transport</keyword>
<evidence type="ECO:0000313" key="11">
    <source>
        <dbReference type="Proteomes" id="UP000887566"/>
    </source>
</evidence>
<protein>
    <submittedName>
        <fullName evidence="12">Uncharacterized protein</fullName>
    </submittedName>
</protein>
<dbReference type="AlphaFoldDB" id="A0A914XNW5"/>
<reference evidence="12" key="1">
    <citation type="submission" date="2022-11" db="UniProtKB">
        <authorList>
            <consortium name="WormBaseParasite"/>
        </authorList>
    </citation>
    <scope>IDENTIFICATION</scope>
</reference>